<dbReference type="EMBL" id="ONZP01000474">
    <property type="protein sequence ID" value="SPJ85457.1"/>
    <property type="molecule type" value="Genomic_DNA"/>
</dbReference>
<name>A0AAE8MJL6_9HYPO</name>
<evidence type="ECO:0000313" key="2">
    <source>
        <dbReference type="Proteomes" id="UP001187734"/>
    </source>
</evidence>
<comment type="caution">
    <text evidence="1">The sequence shown here is derived from an EMBL/GenBank/DDBJ whole genome shotgun (WGS) entry which is preliminary data.</text>
</comment>
<accession>A0AAE8MJL6</accession>
<dbReference type="AlphaFoldDB" id="A0AAE8MJL6"/>
<proteinExistence type="predicted"/>
<reference evidence="1" key="1">
    <citation type="submission" date="2018-03" db="EMBL/GenBank/DDBJ databases">
        <authorList>
            <person name="Guldener U."/>
        </authorList>
    </citation>
    <scope>NUCLEOTIDE SEQUENCE</scope>
</reference>
<organism evidence="1 2">
    <name type="scientific">Fusarium torulosum</name>
    <dbReference type="NCBI Taxonomy" id="33205"/>
    <lineage>
        <taxon>Eukaryota</taxon>
        <taxon>Fungi</taxon>
        <taxon>Dikarya</taxon>
        <taxon>Ascomycota</taxon>
        <taxon>Pezizomycotina</taxon>
        <taxon>Sordariomycetes</taxon>
        <taxon>Hypocreomycetidae</taxon>
        <taxon>Hypocreales</taxon>
        <taxon>Nectriaceae</taxon>
        <taxon>Fusarium</taxon>
    </lineage>
</organism>
<keyword evidence="2" id="KW-1185">Reference proteome</keyword>
<evidence type="ECO:0000313" key="1">
    <source>
        <dbReference type="EMBL" id="SPJ85457.1"/>
    </source>
</evidence>
<gene>
    <name evidence="1" type="ORF">FTOL_11238</name>
</gene>
<sequence>MLLEATYILRLRRIVTSAGRIRFGLAGGGQKSASPRGPANIRREFSVFETSRGPLEQLFFSQRHHRGAVGTTVDVAELLEAEELGSLDDDTNPQPMSAEFKENKPPVSAFNFAFSNRMIEHSAVTAMLGGVGKYVSLTSRAFNPDLTQLFVP</sequence>
<protein>
    <submittedName>
        <fullName evidence="1">Uncharacterized protein</fullName>
    </submittedName>
</protein>
<dbReference type="Proteomes" id="UP001187734">
    <property type="component" value="Unassembled WGS sequence"/>
</dbReference>